<dbReference type="AlphaFoldDB" id="A0A1U7LTY8"/>
<name>A0A1U7LTY8_NEOID</name>
<accession>A0A1U7LTY8</accession>
<dbReference type="Proteomes" id="UP000186594">
    <property type="component" value="Unassembled WGS sequence"/>
</dbReference>
<dbReference type="GO" id="GO:0005796">
    <property type="term" value="C:Golgi lumen"/>
    <property type="evidence" value="ECO:0007669"/>
    <property type="project" value="TreeGrafter"/>
</dbReference>
<dbReference type="InterPro" id="IPR002109">
    <property type="entry name" value="Glutaredoxin"/>
</dbReference>
<proteinExistence type="predicted"/>
<reference evidence="3 4" key="1">
    <citation type="submission" date="2016-04" db="EMBL/GenBank/DDBJ databases">
        <title>Evolutionary innovation and constraint leading to complex multicellularity in the Ascomycota.</title>
        <authorList>
            <person name="Cisse O."/>
            <person name="Nguyen A."/>
            <person name="Hewitt D.A."/>
            <person name="Jedd G."/>
            <person name="Stajich J.E."/>
        </authorList>
    </citation>
    <scope>NUCLEOTIDE SEQUENCE [LARGE SCALE GENOMIC DNA]</scope>
    <source>
        <strain evidence="3 4">DAH-3</strain>
    </source>
</reference>
<dbReference type="GO" id="GO:0000324">
    <property type="term" value="C:fungal-type vacuole"/>
    <property type="evidence" value="ECO:0007669"/>
    <property type="project" value="TreeGrafter"/>
</dbReference>
<protein>
    <submittedName>
        <fullName evidence="3">Monothiol glutaredoxin-7</fullName>
    </submittedName>
</protein>
<keyword evidence="4" id="KW-1185">Reference proteome</keyword>
<dbReference type="InterPro" id="IPR036249">
    <property type="entry name" value="Thioredoxin-like_sf"/>
</dbReference>
<dbReference type="Pfam" id="PF00462">
    <property type="entry name" value="Glutaredoxin"/>
    <property type="match status" value="1"/>
</dbReference>
<dbReference type="GO" id="GO:0015038">
    <property type="term" value="F:glutathione disulfide oxidoreductase activity"/>
    <property type="evidence" value="ECO:0007669"/>
    <property type="project" value="TreeGrafter"/>
</dbReference>
<feature type="transmembrane region" description="Helical" evidence="1">
    <location>
        <begin position="21"/>
        <end position="39"/>
    </location>
</feature>
<dbReference type="PANTHER" id="PTHR45694">
    <property type="entry name" value="GLUTAREDOXIN 2"/>
    <property type="match status" value="1"/>
</dbReference>
<dbReference type="CDD" id="cd03419">
    <property type="entry name" value="GRX_GRXh_1_2_like"/>
    <property type="match status" value="1"/>
</dbReference>
<dbReference type="OrthoDB" id="423313at2759"/>
<keyword evidence="1" id="KW-1133">Transmembrane helix</keyword>
<evidence type="ECO:0000259" key="2">
    <source>
        <dbReference type="Pfam" id="PF00462"/>
    </source>
</evidence>
<dbReference type="GO" id="GO:0005801">
    <property type="term" value="C:cis-Golgi network"/>
    <property type="evidence" value="ECO:0007669"/>
    <property type="project" value="TreeGrafter"/>
</dbReference>
<dbReference type="STRING" id="1198029.A0A1U7LTY8"/>
<dbReference type="PROSITE" id="PS51354">
    <property type="entry name" value="GLUTAREDOXIN_2"/>
    <property type="match status" value="1"/>
</dbReference>
<dbReference type="GO" id="GO:0034599">
    <property type="term" value="P:cellular response to oxidative stress"/>
    <property type="evidence" value="ECO:0007669"/>
    <property type="project" value="TreeGrafter"/>
</dbReference>
<gene>
    <name evidence="3" type="ORF">NEOLI_004069</name>
</gene>
<feature type="domain" description="Glutaredoxin" evidence="2">
    <location>
        <begin position="72"/>
        <end position="148"/>
    </location>
</feature>
<organism evidence="3 4">
    <name type="scientific">Neolecta irregularis (strain DAH-3)</name>
    <dbReference type="NCBI Taxonomy" id="1198029"/>
    <lineage>
        <taxon>Eukaryota</taxon>
        <taxon>Fungi</taxon>
        <taxon>Dikarya</taxon>
        <taxon>Ascomycota</taxon>
        <taxon>Taphrinomycotina</taxon>
        <taxon>Neolectales</taxon>
        <taxon>Neolectaceae</taxon>
        <taxon>Neolecta</taxon>
    </lineage>
</organism>
<dbReference type="SUPFAM" id="SSF52833">
    <property type="entry name" value="Thioredoxin-like"/>
    <property type="match status" value="1"/>
</dbReference>
<evidence type="ECO:0000313" key="4">
    <source>
        <dbReference type="Proteomes" id="UP000186594"/>
    </source>
</evidence>
<comment type="caution">
    <text evidence="3">The sequence shown here is derived from an EMBL/GenBank/DDBJ whole genome shotgun (WGS) entry which is preliminary data.</text>
</comment>
<dbReference type="EMBL" id="LXFE01000248">
    <property type="protein sequence ID" value="OLL26043.1"/>
    <property type="molecule type" value="Genomic_DNA"/>
</dbReference>
<sequence length="176" mass="19503">MCSPRPTGTLSQLSSTMPPRSIYFIPIILCALYFSLMLFQSNVPSFPHFLTRHGEYSPLHEYKYLLKSHPMVIFSKSYCPYSTKAKDLLVKTLSINPGHPRNKSSNLIVEPHVVELNLHSHGSELQGYIASQTGRKTVPNVVVKGVSIGGSDDIAGMFDQGTLVKKLQDSGLRVVQ</sequence>
<dbReference type="PANTHER" id="PTHR45694:SF5">
    <property type="entry name" value="GLUTAREDOXIN 2"/>
    <property type="match status" value="1"/>
</dbReference>
<evidence type="ECO:0000256" key="1">
    <source>
        <dbReference type="SAM" id="Phobius"/>
    </source>
</evidence>
<keyword evidence="1" id="KW-0472">Membrane</keyword>
<evidence type="ECO:0000313" key="3">
    <source>
        <dbReference type="EMBL" id="OLL26043.1"/>
    </source>
</evidence>
<dbReference type="Gene3D" id="3.40.30.10">
    <property type="entry name" value="Glutaredoxin"/>
    <property type="match status" value="1"/>
</dbReference>
<keyword evidence="1" id="KW-0812">Transmembrane</keyword>